<protein>
    <submittedName>
        <fullName evidence="2">Uncharacterized protein</fullName>
    </submittedName>
</protein>
<keyword evidence="1" id="KW-0732">Signal</keyword>
<reference evidence="2 3" key="1">
    <citation type="journal article" date="2019" name="Int. J. Syst. Evol. Microbiol.">
        <title>The Global Catalogue of Microorganisms (GCM) 10K type strain sequencing project: providing services to taxonomists for standard genome sequencing and annotation.</title>
        <authorList>
            <consortium name="The Broad Institute Genomics Platform"/>
            <consortium name="The Broad Institute Genome Sequencing Center for Infectious Disease"/>
            <person name="Wu L."/>
            <person name="Ma J."/>
        </authorList>
    </citation>
    <scope>NUCLEOTIDE SEQUENCE [LARGE SCALE GENOMIC DNA]</scope>
    <source>
        <strain evidence="2 3">JCM 16117</strain>
    </source>
</reference>
<proteinExistence type="predicted"/>
<evidence type="ECO:0000256" key="1">
    <source>
        <dbReference type="SAM" id="SignalP"/>
    </source>
</evidence>
<feature type="signal peptide" evidence="1">
    <location>
        <begin position="1"/>
        <end position="23"/>
    </location>
</feature>
<organism evidence="2 3">
    <name type="scientific">Herbiconiux moechotypicola</name>
    <dbReference type="NCBI Taxonomy" id="637393"/>
    <lineage>
        <taxon>Bacteria</taxon>
        <taxon>Bacillati</taxon>
        <taxon>Actinomycetota</taxon>
        <taxon>Actinomycetes</taxon>
        <taxon>Micrococcales</taxon>
        <taxon>Microbacteriaceae</taxon>
        <taxon>Herbiconiux</taxon>
    </lineage>
</organism>
<comment type="caution">
    <text evidence="2">The sequence shown here is derived from an EMBL/GenBank/DDBJ whole genome shotgun (WGS) entry which is preliminary data.</text>
</comment>
<dbReference type="EMBL" id="BAAAQY010000001">
    <property type="protein sequence ID" value="GAA2223940.1"/>
    <property type="molecule type" value="Genomic_DNA"/>
</dbReference>
<keyword evidence="3" id="KW-1185">Reference proteome</keyword>
<sequence length="371" mass="36855">MKMKKVVALGAALGVAVAGLALAAPANADPISNSYVLVGSDTLDAASNALANGTNVGGSTIRVTANGSTIGSFDAFGSSTIQAKPNGPYFGRPSGSGDGVKALSRSIDGAAWVKNGVTATITGQVDIARSSSGPGSNANPSGPLLYVPFGRDAVSYAYKFGSGVTSVSGIEDLTATELTQIYNGTLTSIGGVTVAPKLPQTGSGTRNFWVGALGVGQSPAGVPDAATTTLQENNAAALTPAANTVAIIPFSAAAWVAQSNNVAPNTITGTNVLLGAIGGNAAYTGSGTSLVPNTAFYNSATFGRDTYMVVENARVTTGNAKYDAGLASLVDSTNLKSLTNFGASPASAGAAKKKFGFLAPSVTTTQRANLQ</sequence>
<accession>A0ABN3D8B1</accession>
<dbReference type="Proteomes" id="UP001500929">
    <property type="component" value="Unassembled WGS sequence"/>
</dbReference>
<evidence type="ECO:0000313" key="3">
    <source>
        <dbReference type="Proteomes" id="UP001500929"/>
    </source>
</evidence>
<dbReference type="RefSeq" id="WP_259477662.1">
    <property type="nucleotide sequence ID" value="NZ_BAAAQY010000001.1"/>
</dbReference>
<feature type="chain" id="PRO_5046216200" evidence="1">
    <location>
        <begin position="24"/>
        <end position="371"/>
    </location>
</feature>
<evidence type="ECO:0000313" key="2">
    <source>
        <dbReference type="EMBL" id="GAA2223940.1"/>
    </source>
</evidence>
<dbReference type="SUPFAM" id="SSF53850">
    <property type="entry name" value="Periplasmic binding protein-like II"/>
    <property type="match status" value="1"/>
</dbReference>
<name>A0ABN3D8B1_9MICO</name>
<gene>
    <name evidence="2" type="ORF">GCM10009851_04020</name>
</gene>